<evidence type="ECO:0000313" key="3">
    <source>
        <dbReference type="Proteomes" id="UP001314205"/>
    </source>
</evidence>
<dbReference type="Pfam" id="PF13843">
    <property type="entry name" value="DDE_Tnp_1_7"/>
    <property type="match status" value="1"/>
</dbReference>
<evidence type="ECO:0000313" key="2">
    <source>
        <dbReference type="EMBL" id="CAK1602909.1"/>
    </source>
</evidence>
<evidence type="ECO:0000259" key="1">
    <source>
        <dbReference type="Pfam" id="PF13843"/>
    </source>
</evidence>
<name>A0AAV1M717_9NEOP</name>
<reference evidence="2 3" key="1">
    <citation type="submission" date="2023-11" db="EMBL/GenBank/DDBJ databases">
        <authorList>
            <person name="Hedman E."/>
            <person name="Englund M."/>
            <person name="Stromberg M."/>
            <person name="Nyberg Akerstrom W."/>
            <person name="Nylinder S."/>
            <person name="Jareborg N."/>
            <person name="Kallberg Y."/>
            <person name="Kronander E."/>
        </authorList>
    </citation>
    <scope>NUCLEOTIDE SEQUENCE [LARGE SCALE GENOMIC DNA]</scope>
</reference>
<gene>
    <name evidence="2" type="ORF">PARMNEM_LOCUS21339</name>
</gene>
<accession>A0AAV1M717</accession>
<sequence length="135" mass="15441">MAVDEQIILTKSRSSIRQYKSKEPHKWGYKNFVLSGSSRFSYDFEIYTRAHGPIQSGPNVPKITTTSDVVVRLSSTIPEVRTKYKLFFGFYMSMPLLTYLNKKSILPLGTIKANCIPGYKVPAEKDLKKKEDELL</sequence>
<protein>
    <recommendedName>
        <fullName evidence="1">PiggyBac transposable element-derived protein domain-containing protein</fullName>
    </recommendedName>
</protein>
<proteinExistence type="predicted"/>
<organism evidence="2 3">
    <name type="scientific">Parnassius mnemosyne</name>
    <name type="common">clouded apollo</name>
    <dbReference type="NCBI Taxonomy" id="213953"/>
    <lineage>
        <taxon>Eukaryota</taxon>
        <taxon>Metazoa</taxon>
        <taxon>Ecdysozoa</taxon>
        <taxon>Arthropoda</taxon>
        <taxon>Hexapoda</taxon>
        <taxon>Insecta</taxon>
        <taxon>Pterygota</taxon>
        <taxon>Neoptera</taxon>
        <taxon>Endopterygota</taxon>
        <taxon>Lepidoptera</taxon>
        <taxon>Glossata</taxon>
        <taxon>Ditrysia</taxon>
        <taxon>Papilionoidea</taxon>
        <taxon>Papilionidae</taxon>
        <taxon>Parnassiinae</taxon>
        <taxon>Parnassini</taxon>
        <taxon>Parnassius</taxon>
        <taxon>Driopa</taxon>
    </lineage>
</organism>
<keyword evidence="3" id="KW-1185">Reference proteome</keyword>
<feature type="domain" description="PiggyBac transposable element-derived protein" evidence="1">
    <location>
        <begin position="1"/>
        <end position="130"/>
    </location>
</feature>
<dbReference type="PANTHER" id="PTHR47272:SF1">
    <property type="entry name" value="PIGGYBAC TRANSPOSABLE ELEMENT-DERIVED PROTEIN 3-LIKE"/>
    <property type="match status" value="1"/>
</dbReference>
<dbReference type="AlphaFoldDB" id="A0AAV1M717"/>
<dbReference type="Proteomes" id="UP001314205">
    <property type="component" value="Unassembled WGS sequence"/>
</dbReference>
<dbReference type="InterPro" id="IPR029526">
    <property type="entry name" value="PGBD"/>
</dbReference>
<dbReference type="PANTHER" id="PTHR47272">
    <property type="entry name" value="DDE_TNP_1_7 DOMAIN-CONTAINING PROTEIN"/>
    <property type="match status" value="1"/>
</dbReference>
<comment type="caution">
    <text evidence="2">The sequence shown here is derived from an EMBL/GenBank/DDBJ whole genome shotgun (WGS) entry which is preliminary data.</text>
</comment>
<dbReference type="EMBL" id="CAVLGL010000148">
    <property type="protein sequence ID" value="CAK1602909.1"/>
    <property type="molecule type" value="Genomic_DNA"/>
</dbReference>